<reference evidence="1 2" key="1">
    <citation type="submission" date="2013-12" db="EMBL/GenBank/DDBJ databases">
        <title>Genome and proteome characterization of Caldibacillus debilis GB1 derived from a cellulolytic aero-tolerant co-culture.</title>
        <authorList>
            <person name="Wushke S.T."/>
            <person name="Zhang X."/>
            <person name="Fristensky B."/>
            <person name="Wilkins J.A."/>
            <person name="Levin D.B."/>
            <person name="Sparling R."/>
        </authorList>
    </citation>
    <scope>NUCLEOTIDE SEQUENCE [LARGE SCALE GENOMIC DNA]</scope>
    <source>
        <strain evidence="1 2">GB1</strain>
    </source>
</reference>
<protein>
    <submittedName>
        <fullName evidence="1">Uncharacterized protein</fullName>
    </submittedName>
</protein>
<organism evidence="1 2">
    <name type="scientific">Caldibacillus debilis GB1</name>
    <dbReference type="NCBI Taxonomy" id="1339248"/>
    <lineage>
        <taxon>Bacteria</taxon>
        <taxon>Bacillati</taxon>
        <taxon>Bacillota</taxon>
        <taxon>Bacilli</taxon>
        <taxon>Bacillales</taxon>
        <taxon>Bacillaceae</taxon>
        <taxon>Caldibacillus</taxon>
    </lineage>
</organism>
<evidence type="ECO:0000313" key="1">
    <source>
        <dbReference type="EMBL" id="RKO61678.1"/>
    </source>
</evidence>
<name>A0A420VE50_9BACI</name>
<comment type="caution">
    <text evidence="1">The sequence shown here is derived from an EMBL/GenBank/DDBJ whole genome shotgun (WGS) entry which is preliminary data.</text>
</comment>
<accession>A0A420VE50</accession>
<dbReference type="EMBL" id="AZRV01000035">
    <property type="protein sequence ID" value="RKO61678.1"/>
    <property type="molecule type" value="Genomic_DNA"/>
</dbReference>
<dbReference type="RefSeq" id="WP_120668996.1">
    <property type="nucleotide sequence ID" value="NZ_AZRV01000035.1"/>
</dbReference>
<keyword evidence="2" id="KW-1185">Reference proteome</keyword>
<dbReference type="AlphaFoldDB" id="A0A420VE50"/>
<gene>
    <name evidence="1" type="ORF">Cdeb_01149</name>
</gene>
<evidence type="ECO:0000313" key="2">
    <source>
        <dbReference type="Proteomes" id="UP000286235"/>
    </source>
</evidence>
<dbReference type="Proteomes" id="UP000286235">
    <property type="component" value="Unassembled WGS sequence"/>
</dbReference>
<proteinExistence type="predicted"/>
<sequence length="67" mass="8119">MKNKEMLEIREDVLLRQMYETGELTAEEFLERLFSTEEADKRRRSIVKRNERIRQLDNVNGEECDTL</sequence>